<evidence type="ECO:0000256" key="13">
    <source>
        <dbReference type="PROSITE-ProRule" id="PRU00261"/>
    </source>
</evidence>
<dbReference type="PANTHER" id="PTHR47700">
    <property type="entry name" value="V CHITINASE, PUTATIVE (AFU_ORTHOLOGUE AFUA_6G13720)-RELATED"/>
    <property type="match status" value="1"/>
</dbReference>
<evidence type="ECO:0000256" key="16">
    <source>
        <dbReference type="SAM" id="SignalP"/>
    </source>
</evidence>
<dbReference type="SMART" id="SM00270">
    <property type="entry name" value="ChtBD1"/>
    <property type="match status" value="3"/>
</dbReference>
<keyword evidence="21" id="KW-1185">Reference proteome</keyword>
<feature type="disulfide bond" evidence="13">
    <location>
        <begin position="1534"/>
        <end position="1548"/>
    </location>
</feature>
<evidence type="ECO:0000256" key="2">
    <source>
        <dbReference type="ARBA" id="ARBA00004613"/>
    </source>
</evidence>
<dbReference type="InterPro" id="IPR029070">
    <property type="entry name" value="Chitinase_insertion_sf"/>
</dbReference>
<evidence type="ECO:0000256" key="10">
    <source>
        <dbReference type="ARBA" id="ARBA00023277"/>
    </source>
</evidence>
<feature type="domain" description="Chitin-binding type-1" evidence="17">
    <location>
        <begin position="1514"/>
        <end position="1561"/>
    </location>
</feature>
<keyword evidence="13" id="KW-1015">Disulfide bond</keyword>
<feature type="compositionally biased region" description="Polar residues" evidence="15">
    <location>
        <begin position="1415"/>
        <end position="1437"/>
    </location>
</feature>
<keyword evidence="12" id="KW-0624">Polysaccharide degradation</keyword>
<dbReference type="Gene3D" id="3.30.60.10">
    <property type="entry name" value="Endochitinase-like"/>
    <property type="match status" value="3"/>
</dbReference>
<evidence type="ECO:0000259" key="17">
    <source>
        <dbReference type="PROSITE" id="PS50941"/>
    </source>
</evidence>
<dbReference type="InterPro" id="IPR018392">
    <property type="entry name" value="LysM"/>
</dbReference>
<evidence type="ECO:0000259" key="19">
    <source>
        <dbReference type="PROSITE" id="PS51910"/>
    </source>
</evidence>
<dbReference type="GO" id="GO:0006032">
    <property type="term" value="P:chitin catabolic process"/>
    <property type="evidence" value="ECO:0007669"/>
    <property type="project" value="UniProtKB-KW"/>
</dbReference>
<feature type="disulfide bond" evidence="13">
    <location>
        <begin position="1591"/>
        <end position="1605"/>
    </location>
</feature>
<dbReference type="Gene3D" id="3.10.350.10">
    <property type="entry name" value="LysM domain"/>
    <property type="match status" value="2"/>
</dbReference>
<dbReference type="GO" id="GO:0008843">
    <property type="term" value="F:endochitinase activity"/>
    <property type="evidence" value="ECO:0007669"/>
    <property type="project" value="UniProtKB-EC"/>
</dbReference>
<dbReference type="SUPFAM" id="SSF54106">
    <property type="entry name" value="LysM domain"/>
    <property type="match status" value="1"/>
</dbReference>
<keyword evidence="5" id="KW-0964">Secreted</keyword>
<keyword evidence="8" id="KW-0146">Chitin degradation</keyword>
<feature type="domain" description="GH18" evidence="19">
    <location>
        <begin position="527"/>
        <end position="906"/>
    </location>
</feature>
<evidence type="ECO:0000256" key="6">
    <source>
        <dbReference type="ARBA" id="ARBA00022669"/>
    </source>
</evidence>
<dbReference type="Pfam" id="PF01476">
    <property type="entry name" value="LysM"/>
    <property type="match status" value="1"/>
</dbReference>
<dbReference type="CDD" id="cd00118">
    <property type="entry name" value="LysM"/>
    <property type="match status" value="1"/>
</dbReference>
<evidence type="ECO:0000256" key="14">
    <source>
        <dbReference type="RuleBase" id="RU000489"/>
    </source>
</evidence>
<feature type="chain" id="PRO_5042465097" description="chitinase" evidence="16">
    <location>
        <begin position="26"/>
        <end position="1619"/>
    </location>
</feature>
<keyword evidence="16" id="KW-0732">Signal</keyword>
<dbReference type="SUPFAM" id="SSF51445">
    <property type="entry name" value="(Trans)glycosidases"/>
    <property type="match status" value="1"/>
</dbReference>
<comment type="caution">
    <text evidence="20">The sequence shown here is derived from an EMBL/GenBank/DDBJ whole genome shotgun (WGS) entry which is preliminary data.</text>
</comment>
<dbReference type="Proteomes" id="UP001243989">
    <property type="component" value="Unassembled WGS sequence"/>
</dbReference>
<gene>
    <name evidence="20" type="ORF">BDP81DRAFT_445801</name>
</gene>
<keyword evidence="11 14" id="KW-0326">Glycosidase</keyword>
<comment type="similarity">
    <text evidence="3">Belongs to the glycosyl hydrolase 18 family. Chitinase class V subfamily.</text>
</comment>
<dbReference type="PROSITE" id="PS51782">
    <property type="entry name" value="LYSM"/>
    <property type="match status" value="2"/>
</dbReference>
<evidence type="ECO:0000256" key="8">
    <source>
        <dbReference type="ARBA" id="ARBA00023024"/>
    </source>
</evidence>
<comment type="catalytic activity">
    <reaction evidence="1">
        <text>Random endo-hydrolysis of N-acetyl-beta-D-glucosaminide (1-&gt;4)-beta-linkages in chitin and chitodextrins.</text>
        <dbReference type="EC" id="3.2.1.14"/>
    </reaction>
</comment>
<evidence type="ECO:0000256" key="9">
    <source>
        <dbReference type="ARBA" id="ARBA00023026"/>
    </source>
</evidence>
<feature type="domain" description="LysM" evidence="18">
    <location>
        <begin position="385"/>
        <end position="433"/>
    </location>
</feature>
<dbReference type="SUPFAM" id="SSF57016">
    <property type="entry name" value="Plant lectins/antimicrobial peptides"/>
    <property type="match status" value="3"/>
</dbReference>
<name>A0AAJ0EL15_9PEZI</name>
<evidence type="ECO:0000256" key="11">
    <source>
        <dbReference type="ARBA" id="ARBA00023295"/>
    </source>
</evidence>
<feature type="domain" description="LysM" evidence="18">
    <location>
        <begin position="321"/>
        <end position="366"/>
    </location>
</feature>
<keyword evidence="7 14" id="KW-0378">Hydrolase</keyword>
<dbReference type="PROSITE" id="PS51910">
    <property type="entry name" value="GH18_2"/>
    <property type="match status" value="1"/>
</dbReference>
<dbReference type="InterPro" id="IPR036861">
    <property type="entry name" value="Endochitinase-like_sf"/>
</dbReference>
<dbReference type="EMBL" id="JAHMHQ010000002">
    <property type="protein sequence ID" value="KAK1655142.1"/>
    <property type="molecule type" value="Genomic_DNA"/>
</dbReference>
<organism evidence="20 21">
    <name type="scientific">Colletotrichum phormii</name>
    <dbReference type="NCBI Taxonomy" id="359342"/>
    <lineage>
        <taxon>Eukaryota</taxon>
        <taxon>Fungi</taxon>
        <taxon>Dikarya</taxon>
        <taxon>Ascomycota</taxon>
        <taxon>Pezizomycotina</taxon>
        <taxon>Sordariomycetes</taxon>
        <taxon>Hypocreomycetidae</taxon>
        <taxon>Glomerellales</taxon>
        <taxon>Glomerellaceae</taxon>
        <taxon>Colletotrichum</taxon>
        <taxon>Colletotrichum acutatum species complex</taxon>
    </lineage>
</organism>
<dbReference type="GO" id="GO:0000272">
    <property type="term" value="P:polysaccharide catabolic process"/>
    <property type="evidence" value="ECO:0007669"/>
    <property type="project" value="UniProtKB-KW"/>
</dbReference>
<dbReference type="InterPro" id="IPR001579">
    <property type="entry name" value="Glyco_hydro_18_chit_AS"/>
</dbReference>
<dbReference type="InterPro" id="IPR017853">
    <property type="entry name" value="GH"/>
</dbReference>
<evidence type="ECO:0000256" key="1">
    <source>
        <dbReference type="ARBA" id="ARBA00000822"/>
    </source>
</evidence>
<dbReference type="GO" id="GO:0008061">
    <property type="term" value="F:chitin binding"/>
    <property type="evidence" value="ECO:0007669"/>
    <property type="project" value="UniProtKB-UniRule"/>
</dbReference>
<sequence>MRFSSRSITAGVVAITLVLCHPAIAIENGSEKLASYLAAHPLATSLAPPASISNNTLAPELVDLVLSRCPAGCNESGWNSGNWTLYSRLGRLSMCNETMLLDFNPSNSLRKDETVRACTASFAVGKSNVTGNNTAQGPSCLPKCSLTKVQESLQLAFNVSNTPAELKDFVAASEQLASSLSRRESNSTDITSFTYSNTVALGLFAGSGVRDIPSSVLRQFISKIEKAGFSNSVVAQLCTKDGRSSRYSFGIAYAVATWASGECITSFDKMEEWQDITLSVPSISNNSTASFGNSTRANSTADTISSTSGKLAMLHRRAECSTIQVVSGDSCASLAAECGISASDFTTYNPDSTLCSSLQVGQHVCCSAGDLPDFRPQPNSDGTCFSYYVVPGDSCSSLGAANSLTNDEIESFNTQTWGWQGCSNVQAYQYICLSTGAPPMPAPIANAVCGPQKPGTTQPGAGIDLASLNPCPLNACCNKHGQCGINKDFCTISESETGAPGTSAEGENGCISNCGTEIVVGSAPAEAISIGYFEAYNLDRPCLNMKITAMDVTPYTHIHLAFGVVTTGTYAIDVSHIQEQWELFQQMSGFKKILSLGGWAFSAEPATYFIFRDAVNPANQDTFVANIVAFVQDNDLDGIDIDWEYPAAPDIPNIPAGTAEDAANYLTFFTKLRAAMPSDKSVSFCAPASFWYLKGYHIEEMADLADYIVYMTYDLHGQWDYSNQYAIDGCPEGNCLRSHTNITETLLALSMITKAGVPSNKLAVGVSSYGRSFQMTTPGCTGPMCTYTGGGSGAYPGPCTNTAGYIANAEINSILTGTGTWMTSSGALQSIESYESYFDEDSQSNIAVYDSTQWVAHMDDDLKADRKALYESLNFAGIIDWAIDLQGFGGDSIDYGSSSNIVYPPPSIWNSDDPLVGCEPPCIVVFPPYPLSATHTVTSWPDLTTTLLSSGAGGVYVVTTTLPVPSFTMTDVSLQPLTLQSTDTAHYQINPVQSITPSPFVYTLPPNHATFPISSPTPATSSDTDVPLIIIPPVTFFSTSVPVTIQPQPTYSVDYPDPTVPIPPVAVTPTPTSSSTGCTGSGCGTRDCDIFGCDGGCGLFGCDGGCGIFGCGGGCGVFGCVSSCPLLSCGGVGCLIPGGCGNTQGIDGGDSSENCEEPVTASACTYLVTSYSAWYMESSTRTTEASRTIEQTSCVTSTACNGQDTATTTTPGSPECTMDPDIAAALSAEQAADQTMIDGKQIPLEFAPTNPSDYDGSTFTAKQFGLTETITVIATSTKTTTPTTTVTVVVEPTAKADCAYWITAFGWYTFEVYNIDGWSTDGGSRLKSEEKGCGALTGWDWRERTSSKYAGAYFNLPFFMKDGCVERAIVSAGGPKLSCDFTGYDIGVAFLPAKKRSTSEEMVDNLPELRRRQYVSDTPSLPSRSTTQSTMYSQEPTYSPEPWGPGDTVTFTTTIESVTKSTYTTEIVLASMGTTSSGSFSSSSSSSMVSLTSSSSTSSSSSATPSASANPSTDGRCGADFGGTTCAGSGFGGCCSEYGYCGDTTDHCSTGCQTAFGSCTESGLVVSTDGTCSSNSDPENATCLGSAFGDCCSEWGYCGSTNAYCGTGCQLAFGSCPES</sequence>
<feature type="domain" description="Chitin-binding type-1" evidence="17">
    <location>
        <begin position="1569"/>
        <end position="1618"/>
    </location>
</feature>
<protein>
    <recommendedName>
        <fullName evidence="4">chitinase</fullName>
        <ecNumber evidence="4">3.2.1.14</ecNumber>
    </recommendedName>
</protein>
<dbReference type="InterPro" id="IPR001223">
    <property type="entry name" value="Glyco_hydro18_cat"/>
</dbReference>
<accession>A0AAJ0EL15</accession>
<evidence type="ECO:0000256" key="12">
    <source>
        <dbReference type="ARBA" id="ARBA00023326"/>
    </source>
</evidence>
<dbReference type="GO" id="GO:0005576">
    <property type="term" value="C:extracellular region"/>
    <property type="evidence" value="ECO:0007669"/>
    <property type="project" value="UniProtKB-SubCell"/>
</dbReference>
<reference evidence="20" key="1">
    <citation type="submission" date="2021-06" db="EMBL/GenBank/DDBJ databases">
        <title>Comparative genomics, transcriptomics and evolutionary studies reveal genomic signatures of adaptation to plant cell wall in hemibiotrophic fungi.</title>
        <authorList>
            <consortium name="DOE Joint Genome Institute"/>
            <person name="Baroncelli R."/>
            <person name="Diaz J.F."/>
            <person name="Benocci T."/>
            <person name="Peng M."/>
            <person name="Battaglia E."/>
            <person name="Haridas S."/>
            <person name="Andreopoulos W."/>
            <person name="Labutti K."/>
            <person name="Pangilinan J."/>
            <person name="Floch G.L."/>
            <person name="Makela M.R."/>
            <person name="Henrissat B."/>
            <person name="Grigoriev I.V."/>
            <person name="Crouch J.A."/>
            <person name="De Vries R.P."/>
            <person name="Sukno S.A."/>
            <person name="Thon M.R."/>
        </authorList>
    </citation>
    <scope>NUCLEOTIDE SEQUENCE</scope>
    <source>
        <strain evidence="20">CBS 102054</strain>
    </source>
</reference>
<keyword evidence="9" id="KW-0843">Virulence</keyword>
<evidence type="ECO:0000313" key="20">
    <source>
        <dbReference type="EMBL" id="KAK1655142.1"/>
    </source>
</evidence>
<dbReference type="SMART" id="SM00257">
    <property type="entry name" value="LysM"/>
    <property type="match status" value="2"/>
</dbReference>
<evidence type="ECO:0000256" key="15">
    <source>
        <dbReference type="SAM" id="MobiDB-lite"/>
    </source>
</evidence>
<evidence type="ECO:0000259" key="18">
    <source>
        <dbReference type="PROSITE" id="PS51782"/>
    </source>
</evidence>
<dbReference type="InterPro" id="IPR053214">
    <property type="entry name" value="LysM12-like"/>
</dbReference>
<dbReference type="Pfam" id="PF00704">
    <property type="entry name" value="Glyco_hydro_18"/>
    <property type="match status" value="1"/>
</dbReference>
<dbReference type="Gene3D" id="3.20.20.80">
    <property type="entry name" value="Glycosidases"/>
    <property type="match status" value="1"/>
</dbReference>
<dbReference type="EC" id="3.2.1.14" evidence="4"/>
<dbReference type="Pfam" id="PF00187">
    <property type="entry name" value="Chitin_bind_1"/>
    <property type="match status" value="1"/>
</dbReference>
<evidence type="ECO:0000256" key="4">
    <source>
        <dbReference type="ARBA" id="ARBA00012729"/>
    </source>
</evidence>
<dbReference type="CDD" id="cd02878">
    <property type="entry name" value="GH18_zymocin_alpha"/>
    <property type="match status" value="1"/>
</dbReference>
<dbReference type="InterPro" id="IPR001002">
    <property type="entry name" value="Chitin-bd_1"/>
</dbReference>
<proteinExistence type="inferred from homology"/>
<dbReference type="Gene3D" id="3.10.50.10">
    <property type="match status" value="1"/>
</dbReference>
<keyword evidence="10" id="KW-0119">Carbohydrate metabolism</keyword>
<evidence type="ECO:0000256" key="5">
    <source>
        <dbReference type="ARBA" id="ARBA00022525"/>
    </source>
</evidence>
<dbReference type="InterPro" id="IPR011583">
    <property type="entry name" value="Chitinase_II/V-like_cat"/>
</dbReference>
<dbReference type="RefSeq" id="XP_060451186.1">
    <property type="nucleotide sequence ID" value="XM_060591998.1"/>
</dbReference>
<dbReference type="PROSITE" id="PS50941">
    <property type="entry name" value="CHIT_BIND_I_2"/>
    <property type="match status" value="2"/>
</dbReference>
<evidence type="ECO:0000256" key="7">
    <source>
        <dbReference type="ARBA" id="ARBA00022801"/>
    </source>
</evidence>
<evidence type="ECO:0000313" key="21">
    <source>
        <dbReference type="Proteomes" id="UP001243989"/>
    </source>
</evidence>
<dbReference type="InterPro" id="IPR036779">
    <property type="entry name" value="LysM_dom_sf"/>
</dbReference>
<evidence type="ECO:0000256" key="3">
    <source>
        <dbReference type="ARBA" id="ARBA00008682"/>
    </source>
</evidence>
<dbReference type="GeneID" id="85476860"/>
<keyword evidence="6 13" id="KW-0147">Chitin-binding</keyword>
<dbReference type="CDD" id="cd11618">
    <property type="entry name" value="ChtBD1_1"/>
    <property type="match status" value="2"/>
</dbReference>
<comment type="subcellular location">
    <subcellularLocation>
        <location evidence="2">Secreted</location>
    </subcellularLocation>
</comment>
<comment type="caution">
    <text evidence="13">Lacks conserved residue(s) required for the propagation of feature annotation.</text>
</comment>
<dbReference type="SUPFAM" id="SSF54556">
    <property type="entry name" value="Chitinase insertion domain"/>
    <property type="match status" value="1"/>
</dbReference>
<feature type="region of interest" description="Disordered" evidence="15">
    <location>
        <begin position="1411"/>
        <end position="1448"/>
    </location>
</feature>
<feature type="region of interest" description="Disordered" evidence="15">
    <location>
        <begin position="1491"/>
        <end position="1513"/>
    </location>
</feature>
<dbReference type="PANTHER" id="PTHR47700:SF2">
    <property type="entry name" value="CHITINASE"/>
    <property type="match status" value="1"/>
</dbReference>
<dbReference type="PROSITE" id="PS01095">
    <property type="entry name" value="GH18_1"/>
    <property type="match status" value="1"/>
</dbReference>
<feature type="signal peptide" evidence="16">
    <location>
        <begin position="1"/>
        <end position="25"/>
    </location>
</feature>
<dbReference type="SMART" id="SM00636">
    <property type="entry name" value="Glyco_18"/>
    <property type="match status" value="1"/>
</dbReference>